<dbReference type="InterPro" id="IPR021133">
    <property type="entry name" value="HEAT_type_2"/>
</dbReference>
<evidence type="ECO:0000256" key="7">
    <source>
        <dbReference type="SAM" id="Coils"/>
    </source>
</evidence>
<evidence type="ECO:0000256" key="4">
    <source>
        <dbReference type="ARBA" id="ARBA00023212"/>
    </source>
</evidence>
<dbReference type="InterPro" id="IPR045110">
    <property type="entry name" value="XMAP215"/>
</dbReference>
<dbReference type="GO" id="GO:0051010">
    <property type="term" value="F:microtubule plus-end binding"/>
    <property type="evidence" value="ECO:0007669"/>
    <property type="project" value="InterPro"/>
</dbReference>
<dbReference type="SMART" id="SM01349">
    <property type="entry name" value="TOG"/>
    <property type="match status" value="2"/>
</dbReference>
<keyword evidence="11" id="KW-1185">Reference proteome</keyword>
<evidence type="ECO:0000256" key="5">
    <source>
        <dbReference type="ARBA" id="ARBA00025722"/>
    </source>
</evidence>
<dbReference type="GO" id="GO:0046785">
    <property type="term" value="P:microtubule polymerization"/>
    <property type="evidence" value="ECO:0007669"/>
    <property type="project" value="InterPro"/>
</dbReference>
<evidence type="ECO:0000256" key="2">
    <source>
        <dbReference type="ARBA" id="ARBA00022490"/>
    </source>
</evidence>
<keyword evidence="7" id="KW-0175">Coiled coil</keyword>
<evidence type="ECO:0000313" key="11">
    <source>
        <dbReference type="Proteomes" id="UP001177023"/>
    </source>
</evidence>
<keyword evidence="3" id="KW-0677">Repeat</keyword>
<dbReference type="PROSITE" id="PS50077">
    <property type="entry name" value="HEAT_REPEAT"/>
    <property type="match status" value="2"/>
</dbReference>
<dbReference type="GO" id="GO:0005856">
    <property type="term" value="C:cytoskeleton"/>
    <property type="evidence" value="ECO:0007669"/>
    <property type="project" value="UniProtKB-SubCell"/>
</dbReference>
<evidence type="ECO:0000256" key="6">
    <source>
        <dbReference type="PROSITE-ProRule" id="PRU00103"/>
    </source>
</evidence>
<dbReference type="SUPFAM" id="SSF48371">
    <property type="entry name" value="ARM repeat"/>
    <property type="match status" value="1"/>
</dbReference>
<dbReference type="GO" id="GO:0061863">
    <property type="term" value="F:microtubule plus end polymerase"/>
    <property type="evidence" value="ECO:0007669"/>
    <property type="project" value="InterPro"/>
</dbReference>
<evidence type="ECO:0000259" key="9">
    <source>
        <dbReference type="SMART" id="SM01349"/>
    </source>
</evidence>
<comment type="caution">
    <text evidence="10">The sequence shown here is derived from an EMBL/GenBank/DDBJ whole genome shotgun (WGS) entry which is preliminary data.</text>
</comment>
<gene>
    <name evidence="10" type="ORF">MSPICULIGERA_LOCUS20524</name>
</gene>
<dbReference type="EMBL" id="CATQJA010002664">
    <property type="protein sequence ID" value="CAJ0582391.1"/>
    <property type="molecule type" value="Genomic_DNA"/>
</dbReference>
<feature type="repeat" description="HEAT" evidence="6">
    <location>
        <begin position="273"/>
        <end position="312"/>
    </location>
</feature>
<evidence type="ECO:0000256" key="8">
    <source>
        <dbReference type="SAM" id="MobiDB-lite"/>
    </source>
</evidence>
<dbReference type="GO" id="GO:0030951">
    <property type="term" value="P:establishment or maintenance of microtubule cytoskeleton polarity"/>
    <property type="evidence" value="ECO:0007669"/>
    <property type="project" value="InterPro"/>
</dbReference>
<dbReference type="Pfam" id="PF12348">
    <property type="entry name" value="CLASP_N"/>
    <property type="match status" value="1"/>
</dbReference>
<feature type="non-terminal residue" evidence="10">
    <location>
        <position position="575"/>
    </location>
</feature>
<proteinExistence type="inferred from homology"/>
<evidence type="ECO:0000256" key="3">
    <source>
        <dbReference type="ARBA" id="ARBA00022737"/>
    </source>
</evidence>
<name>A0AA36D7U2_9BILA</name>
<feature type="repeat" description="HEAT" evidence="6">
    <location>
        <begin position="187"/>
        <end position="225"/>
    </location>
</feature>
<accession>A0AA36D7U2</accession>
<dbReference type="PANTHER" id="PTHR12609">
    <property type="entry name" value="MICROTUBULE ASSOCIATED PROTEIN XMAP215"/>
    <property type="match status" value="1"/>
</dbReference>
<reference evidence="10" key="1">
    <citation type="submission" date="2023-06" db="EMBL/GenBank/DDBJ databases">
        <authorList>
            <person name="Delattre M."/>
        </authorList>
    </citation>
    <scope>NUCLEOTIDE SEQUENCE</scope>
    <source>
        <strain evidence="10">AF72</strain>
    </source>
</reference>
<dbReference type="InterPro" id="IPR016024">
    <property type="entry name" value="ARM-type_fold"/>
</dbReference>
<dbReference type="InterPro" id="IPR011989">
    <property type="entry name" value="ARM-like"/>
</dbReference>
<keyword evidence="2" id="KW-0963">Cytoplasm</keyword>
<protein>
    <recommendedName>
        <fullName evidence="9">TOG domain-containing protein</fullName>
    </recommendedName>
</protein>
<dbReference type="AlphaFoldDB" id="A0AA36D7U2"/>
<evidence type="ECO:0000256" key="1">
    <source>
        <dbReference type="ARBA" id="ARBA00004245"/>
    </source>
</evidence>
<comment type="similarity">
    <text evidence="5">Belongs to the TOG/XMAP215 family.</text>
</comment>
<feature type="domain" description="TOG" evidence="9">
    <location>
        <begin position="262"/>
        <end position="492"/>
    </location>
</feature>
<dbReference type="Proteomes" id="UP001177023">
    <property type="component" value="Unassembled WGS sequence"/>
</dbReference>
<dbReference type="Gene3D" id="1.25.10.10">
    <property type="entry name" value="Leucine-rich Repeat Variant"/>
    <property type="match status" value="2"/>
</dbReference>
<feature type="compositionally biased region" description="Basic and acidic residues" evidence="8">
    <location>
        <begin position="548"/>
        <end position="562"/>
    </location>
</feature>
<dbReference type="InterPro" id="IPR034085">
    <property type="entry name" value="TOG"/>
</dbReference>
<keyword evidence="4" id="KW-0206">Cytoskeleton</keyword>
<feature type="region of interest" description="Disordered" evidence="8">
    <location>
        <begin position="546"/>
        <end position="575"/>
    </location>
</feature>
<sequence length="575" mass="65570">MLPSYSTTLFPAVNGDRTPSPAFMPSSEDYVELLKSPDFDIRLQTLNRLMTMVKRDPDWFPKFTKKGELFKALDKILTEDRWEVQHQMIKFLMEAMPSLGANLEYCACYLMPNLLTKLGSPKVTVRRITVQAVQMFLRMVPQGLPAVLKMLLNCLNDLTERSVKLEMLLELPNLYITEEKTGNWKNLIDLLTTQVQNQDKEVAERSAEALRKLQAFIGQEATEKFLKEMSPQQQTAFRAKIRPTVAEPTEETEPDSVARGLTKSGERKFRYAIVPTYVEAMLNDDDASARMAALEKLKSIIEKISPEEMAKFTQHLHSYFVRIGHVLEDLNFKVVVMALDLIRLTVNRLKQNIEAHLQQIVQLVSRHFGNQKAVVKQIIMMTFQDLFHTLVPKRVVAMLAVYLDDKNSRVREEVLNILTVAIMNANPGRINFKAVSNMLVPMLVDPKRRVRLAAFEHLSVVAYLMEGKIDPLMRAVKQMEESQALVGLTNAVMARLSRHILPRIRSDGLLEYSTPPITDSAFDVDPSQMKDSENADLFWILHANSGESGERHDDQRPQKREVQCLGKSPAPPPER</sequence>
<dbReference type="GO" id="GO:0007051">
    <property type="term" value="P:spindle organization"/>
    <property type="evidence" value="ECO:0007669"/>
    <property type="project" value="InterPro"/>
</dbReference>
<feature type="domain" description="TOG" evidence="9">
    <location>
        <begin position="12"/>
        <end position="250"/>
    </location>
</feature>
<evidence type="ECO:0000313" key="10">
    <source>
        <dbReference type="EMBL" id="CAJ0582391.1"/>
    </source>
</evidence>
<feature type="coiled-coil region" evidence="7">
    <location>
        <begin position="339"/>
        <end position="366"/>
    </location>
</feature>
<dbReference type="InterPro" id="IPR024395">
    <property type="entry name" value="CLASP_N_dom"/>
</dbReference>
<comment type="subcellular location">
    <subcellularLocation>
        <location evidence="1">Cytoplasm</location>
        <location evidence="1">Cytoskeleton</location>
    </subcellularLocation>
</comment>
<organism evidence="10 11">
    <name type="scientific">Mesorhabditis spiculigera</name>
    <dbReference type="NCBI Taxonomy" id="96644"/>
    <lineage>
        <taxon>Eukaryota</taxon>
        <taxon>Metazoa</taxon>
        <taxon>Ecdysozoa</taxon>
        <taxon>Nematoda</taxon>
        <taxon>Chromadorea</taxon>
        <taxon>Rhabditida</taxon>
        <taxon>Rhabditina</taxon>
        <taxon>Rhabditomorpha</taxon>
        <taxon>Rhabditoidea</taxon>
        <taxon>Rhabditidae</taxon>
        <taxon>Mesorhabditinae</taxon>
        <taxon>Mesorhabditis</taxon>
    </lineage>
</organism>